<reference evidence="7 8" key="1">
    <citation type="submission" date="2018-08" db="EMBL/GenBank/DDBJ databases">
        <title>Isolation, diversity and antifungal activity of Actinobacteria from wheat.</title>
        <authorList>
            <person name="Han C."/>
        </authorList>
    </citation>
    <scope>NUCLEOTIDE SEQUENCE [LARGE SCALE GENOMIC DNA]</scope>
    <source>
        <strain evidence="7 8">NEAU-YY421</strain>
    </source>
</reference>
<protein>
    <submittedName>
        <fullName evidence="7">MFS transporter</fullName>
    </submittedName>
</protein>
<proteinExistence type="predicted"/>
<dbReference type="OrthoDB" id="5317164at2"/>
<evidence type="ECO:0000256" key="3">
    <source>
        <dbReference type="ARBA" id="ARBA00022989"/>
    </source>
</evidence>
<dbReference type="PANTHER" id="PTHR23523:SF2">
    <property type="entry name" value="2-NITROIMIDAZOLE TRANSPORTER"/>
    <property type="match status" value="1"/>
</dbReference>
<feature type="transmembrane region" description="Helical" evidence="5">
    <location>
        <begin position="182"/>
        <end position="200"/>
    </location>
</feature>
<keyword evidence="8" id="KW-1185">Reference proteome</keyword>
<dbReference type="PANTHER" id="PTHR23523">
    <property type="match status" value="1"/>
</dbReference>
<dbReference type="EMBL" id="QUAK01000149">
    <property type="protein sequence ID" value="RFU83996.1"/>
    <property type="molecule type" value="Genomic_DNA"/>
</dbReference>
<feature type="transmembrane region" description="Helical" evidence="5">
    <location>
        <begin position="323"/>
        <end position="345"/>
    </location>
</feature>
<dbReference type="GO" id="GO:0022857">
    <property type="term" value="F:transmembrane transporter activity"/>
    <property type="evidence" value="ECO:0007669"/>
    <property type="project" value="InterPro"/>
</dbReference>
<dbReference type="Proteomes" id="UP000263094">
    <property type="component" value="Unassembled WGS sequence"/>
</dbReference>
<gene>
    <name evidence="7" type="ORF">DY218_25080</name>
</gene>
<sequence length="413" mass="42561">MTGRRPSPTASGARSRAEVWTRRTALVALILAALNLRPAVTSVGPVLEEIRDGLDMSATVAGLLTSMPAVCFALVGFAAPRLARRFGHDAVVAAGALVIAAGLAARPFAADSAQFVALSALALAGIAVVNVLLPVVVKQRFPQRVGAMTGLYSMALNAGASTAAAVTVPLAREFGADWRVGLGAWALLAAVAVVPWLLLAREAGRRQDASGQAEQQEGVQPASRDRSVRGPTAWALAVYFGLQATAAYVVIGWLPQIFRDAGISADTAGLLFAVTSVLGIPLSFALTALAGRLRHQSGIAVAVGLFGLAGYAGLWAAPDAAPWVWACLLGVANCSFPLALTMIGLRGRDSAAVAKLSGFAQSTGYLLSVPGPVLVGVLYEHSGGWRLPLVFLAVLMVPQLVAGHLAGRDRQIG</sequence>
<evidence type="ECO:0000256" key="4">
    <source>
        <dbReference type="ARBA" id="ARBA00023136"/>
    </source>
</evidence>
<keyword evidence="2 5" id="KW-0812">Transmembrane</keyword>
<evidence type="ECO:0000256" key="2">
    <source>
        <dbReference type="ARBA" id="ARBA00022692"/>
    </source>
</evidence>
<keyword evidence="4 5" id="KW-0472">Membrane</keyword>
<feature type="transmembrane region" description="Helical" evidence="5">
    <location>
        <begin position="149"/>
        <end position="170"/>
    </location>
</feature>
<feature type="transmembrane region" description="Helical" evidence="5">
    <location>
        <begin position="115"/>
        <end position="137"/>
    </location>
</feature>
<dbReference type="CDD" id="cd17339">
    <property type="entry name" value="MFS_NIMT_CynX_like"/>
    <property type="match status" value="1"/>
</dbReference>
<comment type="subcellular location">
    <subcellularLocation>
        <location evidence="1">Cell membrane</location>
        <topology evidence="1">Multi-pass membrane protein</topology>
    </subcellularLocation>
</comment>
<dbReference type="RefSeq" id="WP_128558393.1">
    <property type="nucleotide sequence ID" value="NZ_QUAK01000149.1"/>
</dbReference>
<evidence type="ECO:0000313" key="8">
    <source>
        <dbReference type="Proteomes" id="UP000263094"/>
    </source>
</evidence>
<dbReference type="InterPro" id="IPR052524">
    <property type="entry name" value="MFS_Cyanate_Porter"/>
</dbReference>
<dbReference type="PROSITE" id="PS50850">
    <property type="entry name" value="MFS"/>
    <property type="match status" value="1"/>
</dbReference>
<evidence type="ECO:0000256" key="1">
    <source>
        <dbReference type="ARBA" id="ARBA00004651"/>
    </source>
</evidence>
<dbReference type="GO" id="GO:0005886">
    <property type="term" value="C:plasma membrane"/>
    <property type="evidence" value="ECO:0007669"/>
    <property type="project" value="UniProtKB-SubCell"/>
</dbReference>
<evidence type="ECO:0000256" key="5">
    <source>
        <dbReference type="SAM" id="Phobius"/>
    </source>
</evidence>
<feature type="transmembrane region" description="Helical" evidence="5">
    <location>
        <begin position="233"/>
        <end position="258"/>
    </location>
</feature>
<organism evidence="7 8">
    <name type="scientific">Streptomyces triticagri</name>
    <dbReference type="NCBI Taxonomy" id="2293568"/>
    <lineage>
        <taxon>Bacteria</taxon>
        <taxon>Bacillati</taxon>
        <taxon>Actinomycetota</taxon>
        <taxon>Actinomycetes</taxon>
        <taxon>Kitasatosporales</taxon>
        <taxon>Streptomycetaceae</taxon>
        <taxon>Streptomyces</taxon>
    </lineage>
</organism>
<accession>A0A372LZ82</accession>
<feature type="transmembrane region" description="Helical" evidence="5">
    <location>
        <begin position="270"/>
        <end position="291"/>
    </location>
</feature>
<comment type="caution">
    <text evidence="7">The sequence shown here is derived from an EMBL/GenBank/DDBJ whole genome shotgun (WGS) entry which is preliminary data.</text>
</comment>
<evidence type="ECO:0000259" key="6">
    <source>
        <dbReference type="PROSITE" id="PS50850"/>
    </source>
</evidence>
<feature type="transmembrane region" description="Helical" evidence="5">
    <location>
        <begin position="90"/>
        <end position="109"/>
    </location>
</feature>
<dbReference type="AlphaFoldDB" id="A0A372LZ82"/>
<name>A0A372LZ82_9ACTN</name>
<dbReference type="Pfam" id="PF07690">
    <property type="entry name" value="MFS_1"/>
    <property type="match status" value="1"/>
</dbReference>
<feature type="transmembrane region" description="Helical" evidence="5">
    <location>
        <begin position="298"/>
        <end position="317"/>
    </location>
</feature>
<keyword evidence="3 5" id="KW-1133">Transmembrane helix</keyword>
<dbReference type="InterPro" id="IPR020846">
    <property type="entry name" value="MFS_dom"/>
</dbReference>
<feature type="transmembrane region" description="Helical" evidence="5">
    <location>
        <begin position="58"/>
        <end position="78"/>
    </location>
</feature>
<dbReference type="SUPFAM" id="SSF103473">
    <property type="entry name" value="MFS general substrate transporter"/>
    <property type="match status" value="1"/>
</dbReference>
<dbReference type="Gene3D" id="1.20.1250.20">
    <property type="entry name" value="MFS general substrate transporter like domains"/>
    <property type="match status" value="1"/>
</dbReference>
<evidence type="ECO:0000313" key="7">
    <source>
        <dbReference type="EMBL" id="RFU83996.1"/>
    </source>
</evidence>
<feature type="transmembrane region" description="Helical" evidence="5">
    <location>
        <begin position="357"/>
        <end position="379"/>
    </location>
</feature>
<dbReference type="InterPro" id="IPR036259">
    <property type="entry name" value="MFS_trans_sf"/>
</dbReference>
<dbReference type="InterPro" id="IPR011701">
    <property type="entry name" value="MFS"/>
</dbReference>
<feature type="domain" description="Major facilitator superfamily (MFS) profile" evidence="6">
    <location>
        <begin position="25"/>
        <end position="410"/>
    </location>
</feature>
<feature type="transmembrane region" description="Helical" evidence="5">
    <location>
        <begin position="385"/>
        <end position="407"/>
    </location>
</feature>